<dbReference type="PANTHER" id="PTHR43712">
    <property type="entry name" value="PUTATIVE (AFU_ORTHOLOGUE AFUA_4G14580)-RELATED"/>
    <property type="match status" value="1"/>
</dbReference>
<keyword evidence="2" id="KW-1185">Reference proteome</keyword>
<dbReference type="AlphaFoldDB" id="A0A0C3BP68"/>
<dbReference type="SUPFAM" id="SSF53335">
    <property type="entry name" value="S-adenosyl-L-methionine-dependent methyltransferases"/>
    <property type="match status" value="1"/>
</dbReference>
<dbReference type="InParanoid" id="A0A0C3BP68"/>
<dbReference type="EMBL" id="KN832977">
    <property type="protein sequence ID" value="KIM88278.1"/>
    <property type="molecule type" value="Genomic_DNA"/>
</dbReference>
<protein>
    <recommendedName>
        <fullName evidence="3">O-methyltransferase domain-containing protein</fullName>
    </recommendedName>
</protein>
<dbReference type="PANTHER" id="PTHR43712:SF2">
    <property type="entry name" value="O-METHYLTRANSFERASE CICE"/>
    <property type="match status" value="1"/>
</dbReference>
<dbReference type="InterPro" id="IPR029063">
    <property type="entry name" value="SAM-dependent_MTases_sf"/>
</dbReference>
<name>A0A0C3BP68_PILCF</name>
<sequence>PEASADVRVKLQTHDFFTPQPVKNSASFFLRYVLHDRPTEKAKLILKALCLSAAPNMKLILLENIVPYAVAGLELNTPGDKVPVPPAPLLPHLGMVNLSCYIADIHMMLCLNSQERTLGEWNALTDGTGWQLVDIKRVKAIAMSSLIFRPI</sequence>
<accession>A0A0C3BP68</accession>
<evidence type="ECO:0008006" key="3">
    <source>
        <dbReference type="Google" id="ProtNLM"/>
    </source>
</evidence>
<dbReference type="GO" id="GO:0008168">
    <property type="term" value="F:methyltransferase activity"/>
    <property type="evidence" value="ECO:0007669"/>
    <property type="project" value="InterPro"/>
</dbReference>
<evidence type="ECO:0000313" key="2">
    <source>
        <dbReference type="Proteomes" id="UP000054166"/>
    </source>
</evidence>
<dbReference type="PROSITE" id="PS51683">
    <property type="entry name" value="SAM_OMT_II"/>
    <property type="match status" value="1"/>
</dbReference>
<reference evidence="1 2" key="1">
    <citation type="submission" date="2014-04" db="EMBL/GenBank/DDBJ databases">
        <authorList>
            <consortium name="DOE Joint Genome Institute"/>
            <person name="Kuo A."/>
            <person name="Tarkka M."/>
            <person name="Buscot F."/>
            <person name="Kohler A."/>
            <person name="Nagy L.G."/>
            <person name="Floudas D."/>
            <person name="Copeland A."/>
            <person name="Barry K.W."/>
            <person name="Cichocki N."/>
            <person name="Veneault-Fourrey C."/>
            <person name="LaButti K."/>
            <person name="Lindquist E.A."/>
            <person name="Lipzen A."/>
            <person name="Lundell T."/>
            <person name="Morin E."/>
            <person name="Murat C."/>
            <person name="Sun H."/>
            <person name="Tunlid A."/>
            <person name="Henrissat B."/>
            <person name="Grigoriev I.V."/>
            <person name="Hibbett D.S."/>
            <person name="Martin F."/>
            <person name="Nordberg H.P."/>
            <person name="Cantor M.N."/>
            <person name="Hua S.X."/>
        </authorList>
    </citation>
    <scope>NUCLEOTIDE SEQUENCE [LARGE SCALE GENOMIC DNA]</scope>
    <source>
        <strain evidence="1 2">F 1598</strain>
    </source>
</reference>
<dbReference type="HOGENOM" id="CLU_005533_6_1_1"/>
<dbReference type="OrthoDB" id="2410195at2759"/>
<gene>
    <name evidence="1" type="ORF">PILCRDRAFT_62458</name>
</gene>
<dbReference type="InterPro" id="IPR016461">
    <property type="entry name" value="COMT-like"/>
</dbReference>
<evidence type="ECO:0000313" key="1">
    <source>
        <dbReference type="EMBL" id="KIM88278.1"/>
    </source>
</evidence>
<feature type="non-terminal residue" evidence="1">
    <location>
        <position position="1"/>
    </location>
</feature>
<reference evidence="2" key="2">
    <citation type="submission" date="2015-01" db="EMBL/GenBank/DDBJ databases">
        <title>Evolutionary Origins and Diversification of the Mycorrhizal Mutualists.</title>
        <authorList>
            <consortium name="DOE Joint Genome Institute"/>
            <consortium name="Mycorrhizal Genomics Consortium"/>
            <person name="Kohler A."/>
            <person name="Kuo A."/>
            <person name="Nagy L.G."/>
            <person name="Floudas D."/>
            <person name="Copeland A."/>
            <person name="Barry K.W."/>
            <person name="Cichocki N."/>
            <person name="Veneault-Fourrey C."/>
            <person name="LaButti K."/>
            <person name="Lindquist E.A."/>
            <person name="Lipzen A."/>
            <person name="Lundell T."/>
            <person name="Morin E."/>
            <person name="Murat C."/>
            <person name="Riley R."/>
            <person name="Ohm R."/>
            <person name="Sun H."/>
            <person name="Tunlid A."/>
            <person name="Henrissat B."/>
            <person name="Grigoriev I.V."/>
            <person name="Hibbett D.S."/>
            <person name="Martin F."/>
        </authorList>
    </citation>
    <scope>NUCLEOTIDE SEQUENCE [LARGE SCALE GENOMIC DNA]</scope>
    <source>
        <strain evidence="2">F 1598</strain>
    </source>
</reference>
<proteinExistence type="predicted"/>
<organism evidence="1 2">
    <name type="scientific">Piloderma croceum (strain F 1598)</name>
    <dbReference type="NCBI Taxonomy" id="765440"/>
    <lineage>
        <taxon>Eukaryota</taxon>
        <taxon>Fungi</taxon>
        <taxon>Dikarya</taxon>
        <taxon>Basidiomycota</taxon>
        <taxon>Agaricomycotina</taxon>
        <taxon>Agaricomycetes</taxon>
        <taxon>Agaricomycetidae</taxon>
        <taxon>Atheliales</taxon>
        <taxon>Atheliaceae</taxon>
        <taxon>Piloderma</taxon>
    </lineage>
</organism>
<dbReference type="Gene3D" id="3.40.50.150">
    <property type="entry name" value="Vaccinia Virus protein VP39"/>
    <property type="match status" value="1"/>
</dbReference>
<dbReference type="Proteomes" id="UP000054166">
    <property type="component" value="Unassembled WGS sequence"/>
</dbReference>